<dbReference type="CDD" id="cd10448">
    <property type="entry name" value="GIY-YIG_unchar_3"/>
    <property type="match status" value="1"/>
</dbReference>
<accession>A0ABX2JJB4</accession>
<feature type="domain" description="GIY-YIG" evidence="2">
    <location>
        <begin position="3"/>
        <end position="78"/>
    </location>
</feature>
<comment type="caution">
    <text evidence="3">The sequence shown here is derived from an EMBL/GenBank/DDBJ whole genome shotgun (WGS) entry which is preliminary data.</text>
</comment>
<dbReference type="InterPro" id="IPR050190">
    <property type="entry name" value="UPF0213_domain"/>
</dbReference>
<dbReference type="Proteomes" id="UP000621447">
    <property type="component" value="Unassembled WGS sequence"/>
</dbReference>
<dbReference type="InterPro" id="IPR000305">
    <property type="entry name" value="GIY-YIG_endonuc"/>
</dbReference>
<protein>
    <submittedName>
        <fullName evidence="3">GIY-YIG nuclease family protein</fullName>
    </submittedName>
</protein>
<comment type="similarity">
    <text evidence="1">Belongs to the UPF0213 family.</text>
</comment>
<dbReference type="PANTHER" id="PTHR34477">
    <property type="entry name" value="UPF0213 PROTEIN YHBQ"/>
    <property type="match status" value="1"/>
</dbReference>
<reference evidence="3 4" key="1">
    <citation type="submission" date="2020-06" db="EMBL/GenBank/DDBJ databases">
        <title>Sphingomonas hominis sp. nov., a member of the Sphingomonas, isolated from the hair of a 22-year-old girl.</title>
        <authorList>
            <person name="Zhang D.-F."/>
            <person name="Cui X.-W."/>
        </authorList>
    </citation>
    <scope>NUCLEOTIDE SEQUENCE [LARGE SCALE GENOMIC DNA]</scope>
    <source>
        <strain evidence="3 4">HHU CXW</strain>
    </source>
</reference>
<dbReference type="SUPFAM" id="SSF82771">
    <property type="entry name" value="GIY-YIG endonuclease"/>
    <property type="match status" value="1"/>
</dbReference>
<dbReference type="Pfam" id="PF01541">
    <property type="entry name" value="GIY-YIG"/>
    <property type="match status" value="1"/>
</dbReference>
<name>A0ABX2JJB4_9SPHN</name>
<dbReference type="EMBL" id="JABULH010000001">
    <property type="protein sequence ID" value="NTS64532.1"/>
    <property type="molecule type" value="Genomic_DNA"/>
</dbReference>
<dbReference type="PANTHER" id="PTHR34477:SF5">
    <property type="entry name" value="BSL5627 PROTEIN"/>
    <property type="match status" value="1"/>
</dbReference>
<evidence type="ECO:0000256" key="1">
    <source>
        <dbReference type="ARBA" id="ARBA00007435"/>
    </source>
</evidence>
<sequence>MVKQPCVYLLASRRMGTIYIGVTADLIARLGQHRGGQSEFTARYGVTSLVRYELFADMPSAIAREKQLKRWHREWKIGLIERDNPEWIDLAVTLRFPFVRDRVGRDGS</sequence>
<dbReference type="PROSITE" id="PS50164">
    <property type="entry name" value="GIY_YIG"/>
    <property type="match status" value="1"/>
</dbReference>
<evidence type="ECO:0000259" key="2">
    <source>
        <dbReference type="PROSITE" id="PS50164"/>
    </source>
</evidence>
<dbReference type="Gene3D" id="3.40.1440.10">
    <property type="entry name" value="GIY-YIG endonuclease"/>
    <property type="match status" value="1"/>
</dbReference>
<evidence type="ECO:0000313" key="4">
    <source>
        <dbReference type="Proteomes" id="UP000621447"/>
    </source>
</evidence>
<dbReference type="InterPro" id="IPR035901">
    <property type="entry name" value="GIY-YIG_endonuc_sf"/>
</dbReference>
<evidence type="ECO:0000313" key="3">
    <source>
        <dbReference type="EMBL" id="NTS64532.1"/>
    </source>
</evidence>
<keyword evidence="4" id="KW-1185">Reference proteome</keyword>
<gene>
    <name evidence="3" type="ORF">HRV97_05105</name>
</gene>
<proteinExistence type="inferred from homology"/>
<organism evidence="3 4">
    <name type="scientific">Sphingomonas hominis</name>
    <dbReference type="NCBI Taxonomy" id="2741495"/>
    <lineage>
        <taxon>Bacteria</taxon>
        <taxon>Pseudomonadati</taxon>
        <taxon>Pseudomonadota</taxon>
        <taxon>Alphaproteobacteria</taxon>
        <taxon>Sphingomonadales</taxon>
        <taxon>Sphingomonadaceae</taxon>
        <taxon>Sphingomonas</taxon>
    </lineage>
</organism>